<dbReference type="NCBIfam" id="NF008107">
    <property type="entry name" value="PRK10853.1"/>
    <property type="match status" value="1"/>
</dbReference>
<dbReference type="NCBIfam" id="TIGR01617">
    <property type="entry name" value="arsC_related"/>
    <property type="match status" value="1"/>
</dbReference>
<reference evidence="3 4" key="1">
    <citation type="submission" date="2019-03" db="EMBL/GenBank/DDBJ databases">
        <title>Genomic Encyclopedia of Type Strains, Phase IV (KMG-IV): sequencing the most valuable type-strain genomes for metagenomic binning, comparative biology and taxonomic classification.</title>
        <authorList>
            <person name="Goeker M."/>
        </authorList>
    </citation>
    <scope>NUCLEOTIDE SEQUENCE [LARGE SCALE GENOMIC DNA]</scope>
    <source>
        <strain evidence="3 4">DSM 203</strain>
    </source>
</reference>
<dbReference type="AlphaFoldDB" id="A0A4R4A5Y4"/>
<accession>A0A4R4A5Y4</accession>
<evidence type="ECO:0000313" key="4">
    <source>
        <dbReference type="Proteomes" id="UP000295247"/>
    </source>
</evidence>
<gene>
    <name evidence="3" type="ORF">EDC29_11360</name>
</gene>
<evidence type="ECO:0000256" key="1">
    <source>
        <dbReference type="ARBA" id="ARBA00007198"/>
    </source>
</evidence>
<dbReference type="Gene3D" id="3.40.30.10">
    <property type="entry name" value="Glutaredoxin"/>
    <property type="match status" value="1"/>
</dbReference>
<dbReference type="InterPro" id="IPR006504">
    <property type="entry name" value="Tscrpt_reg_Spx/MgsR"/>
</dbReference>
<dbReference type="InterPro" id="IPR036249">
    <property type="entry name" value="Thioredoxin-like_sf"/>
</dbReference>
<comment type="similarity">
    <text evidence="1 2">Belongs to the ArsC family.</text>
</comment>
<sequence>MTIVLYGIANCDTVRKARAWLQARAIDHRFHDLRADGIDPERLDTWLETLGWEQLINRRSATWRQLPPEQRADLDTTRARALVLAHPTLIRRPLLEHGATIRVGFSATDYETWFQQ</sequence>
<evidence type="ECO:0000313" key="3">
    <source>
        <dbReference type="EMBL" id="TCW34075.1"/>
    </source>
</evidence>
<dbReference type="Proteomes" id="UP000295247">
    <property type="component" value="Unassembled WGS sequence"/>
</dbReference>
<dbReference type="CDD" id="cd03035">
    <property type="entry name" value="ArsC_Yffb"/>
    <property type="match status" value="1"/>
</dbReference>
<organism evidence="3 4">
    <name type="scientific">Marichromatium gracile</name>
    <name type="common">Chromatium gracile</name>
    <dbReference type="NCBI Taxonomy" id="1048"/>
    <lineage>
        <taxon>Bacteria</taxon>
        <taxon>Pseudomonadati</taxon>
        <taxon>Pseudomonadota</taxon>
        <taxon>Gammaproteobacteria</taxon>
        <taxon>Chromatiales</taxon>
        <taxon>Chromatiaceae</taxon>
        <taxon>Marichromatium</taxon>
    </lineage>
</organism>
<dbReference type="PROSITE" id="PS51353">
    <property type="entry name" value="ARSC"/>
    <property type="match status" value="1"/>
</dbReference>
<evidence type="ECO:0000256" key="2">
    <source>
        <dbReference type="PROSITE-ProRule" id="PRU01282"/>
    </source>
</evidence>
<comment type="caution">
    <text evidence="3">The sequence shown here is derived from an EMBL/GenBank/DDBJ whole genome shotgun (WGS) entry which is preliminary data.</text>
</comment>
<dbReference type="EMBL" id="SMDC01000013">
    <property type="protein sequence ID" value="TCW34075.1"/>
    <property type="molecule type" value="Genomic_DNA"/>
</dbReference>
<proteinExistence type="inferred from homology"/>
<dbReference type="Pfam" id="PF03960">
    <property type="entry name" value="ArsC"/>
    <property type="match status" value="1"/>
</dbReference>
<dbReference type="PANTHER" id="PTHR30041">
    <property type="entry name" value="ARSENATE REDUCTASE"/>
    <property type="match status" value="1"/>
</dbReference>
<dbReference type="SUPFAM" id="SSF52833">
    <property type="entry name" value="Thioredoxin-like"/>
    <property type="match status" value="1"/>
</dbReference>
<dbReference type="InterPro" id="IPR006660">
    <property type="entry name" value="Arsenate_reductase-like"/>
</dbReference>
<name>A0A4R4A5Y4_MARGR</name>
<protein>
    <submittedName>
        <fullName evidence="3">Spx/MgsR family transcriptional regulator</fullName>
    </submittedName>
</protein>
<dbReference type="PANTHER" id="PTHR30041:SF8">
    <property type="entry name" value="PROTEIN YFFB"/>
    <property type="match status" value="1"/>
</dbReference>